<dbReference type="KEGG" id="mrr:Moror_5327"/>
<accession>V2X5H1</accession>
<sequence>MEVVRGDDLGQACIPEIIFKSFKTALLPHVKETKLLEVLDAFKKDDELSDERWKGLEFEKAKRKSVAKTQRSAQDRSDGLSFQTLAGKFNKVLQHTTKATGKSPLITFSSTATKALRPEGTHGGYMADTNALLCGTTAVGEFKSEASDEDRDNNVSELICNVNHLMGSDPSRRFTYGLTIEHTDTRFWFFSRSHVFITEKLDLQTAALGFDPIVWRVSCGPDKMSHYWFKVNGAEYEVIEVIGICEVMFLLGHANRIFRVRRVENNKLVGPTSVLKDLWLPEGAKTELEILQDIETHVNQGNPVKDLNADDLSKHFVMIDECEIVKDLPSMTNPDVLAVDDNSTSFLRGQLKDAVPSQTDHFGVWGSALTLHT</sequence>
<feature type="domain" description="Fungal-type protein kinase" evidence="1">
    <location>
        <begin position="133"/>
        <end position="297"/>
    </location>
</feature>
<name>V2X5H1_MONRO</name>
<dbReference type="OrthoDB" id="3260094at2759"/>
<proteinExistence type="predicted"/>
<keyword evidence="3" id="KW-1185">Reference proteome</keyword>
<protein>
    <recommendedName>
        <fullName evidence="1">Fungal-type protein kinase domain-containing protein</fullName>
    </recommendedName>
</protein>
<dbReference type="InterPro" id="IPR040976">
    <property type="entry name" value="Pkinase_fungal"/>
</dbReference>
<dbReference type="Pfam" id="PF17667">
    <property type="entry name" value="Pkinase_fungal"/>
    <property type="match status" value="1"/>
</dbReference>
<dbReference type="HOGENOM" id="CLU_742043_0_0_1"/>
<dbReference type="Proteomes" id="UP000017559">
    <property type="component" value="Unassembled WGS sequence"/>
</dbReference>
<organism evidence="2 3">
    <name type="scientific">Moniliophthora roreri (strain MCA 2997)</name>
    <name type="common">Cocoa frosty pod rot fungus</name>
    <name type="synonym">Crinipellis roreri</name>
    <dbReference type="NCBI Taxonomy" id="1381753"/>
    <lineage>
        <taxon>Eukaryota</taxon>
        <taxon>Fungi</taxon>
        <taxon>Dikarya</taxon>
        <taxon>Basidiomycota</taxon>
        <taxon>Agaricomycotina</taxon>
        <taxon>Agaricomycetes</taxon>
        <taxon>Agaricomycetidae</taxon>
        <taxon>Agaricales</taxon>
        <taxon>Marasmiineae</taxon>
        <taxon>Marasmiaceae</taxon>
        <taxon>Moniliophthora</taxon>
    </lineage>
</organism>
<reference evidence="2 3" key="1">
    <citation type="journal article" date="2014" name="BMC Genomics">
        <title>Genome and secretome analysis of the hemibiotrophic fungal pathogen, Moniliophthora roreri, which causes frosty pod rot disease of cacao: mechanisms of the biotrophic and necrotrophic phases.</title>
        <authorList>
            <person name="Meinhardt L.W."/>
            <person name="Costa G.G.L."/>
            <person name="Thomazella D.P.T."/>
            <person name="Teixeira P.J.P.L."/>
            <person name="Carazzolle M.F."/>
            <person name="Schuster S.C."/>
            <person name="Carlson J.E."/>
            <person name="Guiltinan M.J."/>
            <person name="Mieczkowski P."/>
            <person name="Farmer A."/>
            <person name="Ramaraj T."/>
            <person name="Crozier J."/>
            <person name="Davis R.E."/>
            <person name="Shao J."/>
            <person name="Melnick R.L."/>
            <person name="Pereira G.A.G."/>
            <person name="Bailey B.A."/>
        </authorList>
    </citation>
    <scope>NUCLEOTIDE SEQUENCE [LARGE SCALE GENOMIC DNA]</scope>
    <source>
        <strain evidence="2 3">MCA 2997</strain>
    </source>
</reference>
<dbReference type="STRING" id="1381753.V2X5H1"/>
<gene>
    <name evidence="2" type="ORF">Moror_5327</name>
</gene>
<dbReference type="AlphaFoldDB" id="V2X5H1"/>
<evidence type="ECO:0000259" key="1">
    <source>
        <dbReference type="Pfam" id="PF17667"/>
    </source>
</evidence>
<evidence type="ECO:0000313" key="3">
    <source>
        <dbReference type="Proteomes" id="UP000017559"/>
    </source>
</evidence>
<comment type="caution">
    <text evidence="2">The sequence shown here is derived from an EMBL/GenBank/DDBJ whole genome shotgun (WGS) entry which is preliminary data.</text>
</comment>
<evidence type="ECO:0000313" key="2">
    <source>
        <dbReference type="EMBL" id="ESK89052.1"/>
    </source>
</evidence>
<dbReference type="EMBL" id="AWSO01000593">
    <property type="protein sequence ID" value="ESK89052.1"/>
    <property type="molecule type" value="Genomic_DNA"/>
</dbReference>